<dbReference type="SUPFAM" id="SSF53927">
    <property type="entry name" value="Cytidine deaminase-like"/>
    <property type="match status" value="1"/>
</dbReference>
<feature type="domain" description="CMP/dCMP-type deaminase" evidence="1">
    <location>
        <begin position="1"/>
        <end position="112"/>
    </location>
</feature>
<evidence type="ECO:0000313" key="2">
    <source>
        <dbReference type="EMBL" id="KPU45878.1"/>
    </source>
</evidence>
<evidence type="ECO:0000259" key="1">
    <source>
        <dbReference type="PROSITE" id="PS51747"/>
    </source>
</evidence>
<dbReference type="PANTHER" id="PTHR11079:SF162">
    <property type="entry name" value="RIBOFLAVIN BIOSYNTHESIS PROTEIN PYRD, CHLOROPLASTIC"/>
    <property type="match status" value="1"/>
</dbReference>
<reference evidence="2 3" key="1">
    <citation type="submission" date="2015-09" db="EMBL/GenBank/DDBJ databases">
        <title>Genome sequence of Oxobacter pfennigii DSM 3222.</title>
        <authorList>
            <person name="Poehlein A."/>
            <person name="Bengelsdorf F.R."/>
            <person name="Schiel-Bengelsdorf B."/>
            <person name="Duerre P."/>
            <person name="Daniel R."/>
        </authorList>
    </citation>
    <scope>NUCLEOTIDE SEQUENCE [LARGE SCALE GENOMIC DNA]</scope>
    <source>
        <strain evidence="2 3">DSM 3222</strain>
    </source>
</reference>
<evidence type="ECO:0000313" key="3">
    <source>
        <dbReference type="Proteomes" id="UP000050326"/>
    </source>
</evidence>
<dbReference type="Pfam" id="PF00383">
    <property type="entry name" value="dCMP_cyt_deam_1"/>
    <property type="match status" value="1"/>
</dbReference>
<dbReference type="CDD" id="cd01285">
    <property type="entry name" value="nucleoside_deaminase"/>
    <property type="match status" value="1"/>
</dbReference>
<comment type="caution">
    <text evidence="2">The sequence shown here is derived from an EMBL/GenBank/DDBJ whole genome shotgun (WGS) entry which is preliminary data.</text>
</comment>
<dbReference type="Proteomes" id="UP000050326">
    <property type="component" value="Unassembled WGS sequence"/>
</dbReference>
<dbReference type="PANTHER" id="PTHR11079">
    <property type="entry name" value="CYTOSINE DEAMINASE FAMILY MEMBER"/>
    <property type="match status" value="1"/>
</dbReference>
<dbReference type="RefSeq" id="WP_242854295.1">
    <property type="nucleotide sequence ID" value="NZ_LKET01000016.1"/>
</dbReference>
<gene>
    <name evidence="2" type="primary">tadA_1</name>
    <name evidence="2" type="ORF">OXPF_03460</name>
</gene>
<dbReference type="PROSITE" id="PS51747">
    <property type="entry name" value="CYT_DCMP_DEAMINASES_2"/>
    <property type="match status" value="1"/>
</dbReference>
<dbReference type="EC" id="3.5.4.33" evidence="2"/>
<keyword evidence="3" id="KW-1185">Reference proteome</keyword>
<organism evidence="2 3">
    <name type="scientific">Oxobacter pfennigii</name>
    <dbReference type="NCBI Taxonomy" id="36849"/>
    <lineage>
        <taxon>Bacteria</taxon>
        <taxon>Bacillati</taxon>
        <taxon>Bacillota</taxon>
        <taxon>Clostridia</taxon>
        <taxon>Eubacteriales</taxon>
        <taxon>Clostridiaceae</taxon>
        <taxon>Oxobacter</taxon>
    </lineage>
</organism>
<dbReference type="STRING" id="36849.OXPF_03460"/>
<dbReference type="EMBL" id="LKET01000016">
    <property type="protein sequence ID" value="KPU45878.1"/>
    <property type="molecule type" value="Genomic_DNA"/>
</dbReference>
<protein>
    <submittedName>
        <fullName evidence="2">tRNA-specific adenosine deaminase</fullName>
        <ecNumber evidence="2">3.5.4.33</ecNumber>
    </submittedName>
</protein>
<keyword evidence="2" id="KW-0378">Hydrolase</keyword>
<accession>A0A0P8WDQ1</accession>
<dbReference type="InterPro" id="IPR002125">
    <property type="entry name" value="CMP_dCMP_dom"/>
</dbReference>
<dbReference type="Gene3D" id="3.40.140.10">
    <property type="entry name" value="Cytidine Deaminase, domain 2"/>
    <property type="match status" value="1"/>
</dbReference>
<proteinExistence type="predicted"/>
<dbReference type="InterPro" id="IPR016193">
    <property type="entry name" value="Cytidine_deaminase-like"/>
</dbReference>
<dbReference type="GO" id="GO:0052717">
    <property type="term" value="F:tRNA-specific adenosine-34 deaminase activity"/>
    <property type="evidence" value="ECO:0007669"/>
    <property type="project" value="UniProtKB-EC"/>
</dbReference>
<dbReference type="AlphaFoldDB" id="A0A0P8WDQ1"/>
<name>A0A0P8WDQ1_9CLOT</name>
<sequence>MTFEEKMRLVLKLAEEGMLYGELPIAAIIFHDDEIVSKAYTTEKQDERYLIHAELKALLAMDEQKYPISARRKMQLFTNLEPCMMCLGAAIHSFVGEIYYSIESPTDGGVVWMEKTWDGNHAVSSFKPPKVFSGILEKESRELFEEYLKICPNGSMHNWVKTLI</sequence>